<dbReference type="PANTHER" id="PTHR47549">
    <property type="entry name" value="GOLGI APPARATUS MEMBRANE PROTEIN TVP38-RELATED"/>
    <property type="match status" value="1"/>
</dbReference>
<keyword evidence="9 11" id="KW-0472">Membrane</keyword>
<dbReference type="PANTHER" id="PTHR47549:SF3">
    <property type="entry name" value="GOLGI APPARATUS MEMBRANE PROTEIN TVP38"/>
    <property type="match status" value="1"/>
</dbReference>
<name>A0A9P7FRM4_9AGAR</name>
<feature type="domain" description="VTT" evidence="12">
    <location>
        <begin position="206"/>
        <end position="322"/>
    </location>
</feature>
<evidence type="ECO:0000256" key="6">
    <source>
        <dbReference type="ARBA" id="ARBA00022692"/>
    </source>
</evidence>
<dbReference type="OrthoDB" id="166803at2759"/>
<comment type="similarity">
    <text evidence="3">Belongs to the TVP38/TMEM64 family.</text>
</comment>
<feature type="transmembrane region" description="Helical" evidence="11">
    <location>
        <begin position="147"/>
        <end position="167"/>
    </location>
</feature>
<protein>
    <recommendedName>
        <fullName evidence="4">Golgi apparatus membrane protein TVP38</fullName>
    </recommendedName>
    <alternativeName>
        <fullName evidence="5">Golgi apparatus membrane protein tvp38</fullName>
    </alternativeName>
</protein>
<proteinExistence type="inferred from homology"/>
<dbReference type="InterPro" id="IPR051076">
    <property type="entry name" value="Golgi_membrane_TVP38/TMEM64"/>
</dbReference>
<comment type="function">
    <text evidence="1">Golgi membrane protein involved in vesicular trafficking and spindle migration.</text>
</comment>
<feature type="transmembrane region" description="Helical" evidence="11">
    <location>
        <begin position="302"/>
        <end position="327"/>
    </location>
</feature>
<evidence type="ECO:0000256" key="5">
    <source>
        <dbReference type="ARBA" id="ARBA00020673"/>
    </source>
</evidence>
<dbReference type="Pfam" id="PF09335">
    <property type="entry name" value="VTT_dom"/>
    <property type="match status" value="1"/>
</dbReference>
<keyword evidence="7 11" id="KW-1133">Transmembrane helix</keyword>
<evidence type="ECO:0000256" key="1">
    <source>
        <dbReference type="ARBA" id="ARBA00002978"/>
    </source>
</evidence>
<organism evidence="13 14">
    <name type="scientific">Sphagnurus paluster</name>
    <dbReference type="NCBI Taxonomy" id="117069"/>
    <lineage>
        <taxon>Eukaryota</taxon>
        <taxon>Fungi</taxon>
        <taxon>Dikarya</taxon>
        <taxon>Basidiomycota</taxon>
        <taxon>Agaricomycotina</taxon>
        <taxon>Agaricomycetes</taxon>
        <taxon>Agaricomycetidae</taxon>
        <taxon>Agaricales</taxon>
        <taxon>Tricholomatineae</taxon>
        <taxon>Lyophyllaceae</taxon>
        <taxon>Sphagnurus</taxon>
    </lineage>
</organism>
<evidence type="ECO:0000256" key="9">
    <source>
        <dbReference type="ARBA" id="ARBA00023136"/>
    </source>
</evidence>
<sequence length="433" mass="48536">MDSNRRGRPVSLSLSPSSLARPISSSPSPLHRQSQSPFRYIQVQSSSEDFDEKTAPLNNLAGNPHRQHSPGPSTRPKYHSPLRASCASPTSQPRPAQSYPVSSSAKKYSPFLLQPSPLLSPNRAHTQISSIYIRPRGLRIWNLIRPWIPLLLYAWTSLAFVVAIAFYRDEVFSRLDELAHWLQSDTQSGYATLFFLIFLTTFPPIPLYSTLITLSGYTFGLWTGAIISYFAALSGALTVFLISRTFFRDVIARWLSCTRTIKRVVRAVERRPKLLFLIRLAPYPYNVMNCLLAAAPTLTLRTYTICTGLSLFKVIVHTSMGASIASFKDYHIMDPKKSPEEPHEHSWAELWTVFGIVLCIAVLVYIAVVARKAVDNELDDEAVESCDAEETVGFLSSHETHDLEAGPAHEPMAESPFRIPHPLMPYRPSTESS</sequence>
<reference evidence="13" key="2">
    <citation type="submission" date="2021-10" db="EMBL/GenBank/DDBJ databases">
        <title>Phylogenomics reveals ancestral predisposition of the termite-cultivated fungus Termitomyces towards a domesticated lifestyle.</title>
        <authorList>
            <person name="Auxier B."/>
            <person name="Grum-Grzhimaylo A."/>
            <person name="Cardenas M.E."/>
            <person name="Lodge J.D."/>
            <person name="Laessoe T."/>
            <person name="Pedersen O."/>
            <person name="Smith M.E."/>
            <person name="Kuyper T.W."/>
            <person name="Franco-Molano E.A."/>
            <person name="Baroni T.J."/>
            <person name="Aanen D.K."/>
        </authorList>
    </citation>
    <scope>NUCLEOTIDE SEQUENCE</scope>
    <source>
        <strain evidence="13">D49</strain>
    </source>
</reference>
<evidence type="ECO:0000256" key="10">
    <source>
        <dbReference type="SAM" id="MobiDB-lite"/>
    </source>
</evidence>
<feature type="compositionally biased region" description="Polar residues" evidence="10">
    <location>
        <begin position="31"/>
        <end position="47"/>
    </location>
</feature>
<evidence type="ECO:0000256" key="3">
    <source>
        <dbReference type="ARBA" id="ARBA00008640"/>
    </source>
</evidence>
<feature type="compositionally biased region" description="Low complexity" evidence="10">
    <location>
        <begin position="9"/>
        <end position="30"/>
    </location>
</feature>
<feature type="region of interest" description="Disordered" evidence="10">
    <location>
        <begin position="1"/>
        <end position="102"/>
    </location>
</feature>
<dbReference type="EMBL" id="JABCKI010005865">
    <property type="protein sequence ID" value="KAG5637059.1"/>
    <property type="molecule type" value="Genomic_DNA"/>
</dbReference>
<evidence type="ECO:0000256" key="2">
    <source>
        <dbReference type="ARBA" id="ARBA00004653"/>
    </source>
</evidence>
<evidence type="ECO:0000313" key="14">
    <source>
        <dbReference type="Proteomes" id="UP000717328"/>
    </source>
</evidence>
<feature type="transmembrane region" description="Helical" evidence="11">
    <location>
        <begin position="348"/>
        <end position="368"/>
    </location>
</feature>
<evidence type="ECO:0000256" key="7">
    <source>
        <dbReference type="ARBA" id="ARBA00022989"/>
    </source>
</evidence>
<comment type="caution">
    <text evidence="13">The sequence shown here is derived from an EMBL/GenBank/DDBJ whole genome shotgun (WGS) entry which is preliminary data.</text>
</comment>
<dbReference type="GO" id="GO:0000022">
    <property type="term" value="P:mitotic spindle elongation"/>
    <property type="evidence" value="ECO:0007669"/>
    <property type="project" value="TreeGrafter"/>
</dbReference>
<evidence type="ECO:0000313" key="13">
    <source>
        <dbReference type="EMBL" id="KAG5637059.1"/>
    </source>
</evidence>
<comment type="subcellular location">
    <subcellularLocation>
        <location evidence="2">Golgi apparatus membrane</location>
        <topology evidence="2">Multi-pass membrane protein</topology>
    </subcellularLocation>
</comment>
<dbReference type="AlphaFoldDB" id="A0A9P7FRM4"/>
<feature type="transmembrane region" description="Helical" evidence="11">
    <location>
        <begin position="219"/>
        <end position="243"/>
    </location>
</feature>
<dbReference type="Proteomes" id="UP000717328">
    <property type="component" value="Unassembled WGS sequence"/>
</dbReference>
<feature type="transmembrane region" description="Helical" evidence="11">
    <location>
        <begin position="188"/>
        <end position="207"/>
    </location>
</feature>
<feature type="region of interest" description="Disordered" evidence="10">
    <location>
        <begin position="399"/>
        <end position="433"/>
    </location>
</feature>
<accession>A0A9P7FRM4</accession>
<reference evidence="13" key="1">
    <citation type="submission" date="2021-02" db="EMBL/GenBank/DDBJ databases">
        <authorList>
            <person name="Nieuwenhuis M."/>
            <person name="Van De Peppel L.J.J."/>
        </authorList>
    </citation>
    <scope>NUCLEOTIDE SEQUENCE</scope>
    <source>
        <strain evidence="13">D49</strain>
    </source>
</reference>
<dbReference type="InterPro" id="IPR032816">
    <property type="entry name" value="VTT_dom"/>
</dbReference>
<evidence type="ECO:0000256" key="4">
    <source>
        <dbReference type="ARBA" id="ARBA00013533"/>
    </source>
</evidence>
<keyword evidence="14" id="KW-1185">Reference proteome</keyword>
<keyword evidence="6 11" id="KW-0812">Transmembrane</keyword>
<dbReference type="GO" id="GO:0000139">
    <property type="term" value="C:Golgi membrane"/>
    <property type="evidence" value="ECO:0007669"/>
    <property type="project" value="UniProtKB-SubCell"/>
</dbReference>
<evidence type="ECO:0000256" key="11">
    <source>
        <dbReference type="SAM" id="Phobius"/>
    </source>
</evidence>
<feature type="compositionally biased region" description="Polar residues" evidence="10">
    <location>
        <begin position="87"/>
        <end position="102"/>
    </location>
</feature>
<gene>
    <name evidence="13" type="ORF">H0H81_005971</name>
</gene>
<keyword evidence="8" id="KW-0333">Golgi apparatus</keyword>
<evidence type="ECO:0000259" key="12">
    <source>
        <dbReference type="Pfam" id="PF09335"/>
    </source>
</evidence>
<dbReference type="GO" id="GO:0016192">
    <property type="term" value="P:vesicle-mediated transport"/>
    <property type="evidence" value="ECO:0007669"/>
    <property type="project" value="TreeGrafter"/>
</dbReference>
<evidence type="ECO:0000256" key="8">
    <source>
        <dbReference type="ARBA" id="ARBA00023034"/>
    </source>
</evidence>